<feature type="transmembrane region" description="Helical" evidence="1">
    <location>
        <begin position="47"/>
        <end position="66"/>
    </location>
</feature>
<protein>
    <submittedName>
        <fullName evidence="2">DUF378 domain-containing protein</fullName>
    </submittedName>
</protein>
<dbReference type="Proteomes" id="UP000178323">
    <property type="component" value="Unassembled WGS sequence"/>
</dbReference>
<sequence>MNKLNAMDWIAIILVIIGGLNWGLVGFFKFDLVAALFGDMTGLSRVVYSLVGLSALYMAGISALLVRK</sequence>
<organism evidence="2 3">
    <name type="scientific">Candidatus Falkowbacteria bacterium RBG_13_39_14</name>
    <dbReference type="NCBI Taxonomy" id="1797985"/>
    <lineage>
        <taxon>Bacteria</taxon>
        <taxon>Candidatus Falkowiibacteriota</taxon>
    </lineage>
</organism>
<evidence type="ECO:0000256" key="1">
    <source>
        <dbReference type="SAM" id="Phobius"/>
    </source>
</evidence>
<accession>A0A1F5S8A1</accession>
<feature type="transmembrane region" description="Helical" evidence="1">
    <location>
        <begin position="7"/>
        <end position="27"/>
    </location>
</feature>
<reference evidence="2 3" key="1">
    <citation type="journal article" date="2016" name="Nat. Commun.">
        <title>Thousands of microbial genomes shed light on interconnected biogeochemical processes in an aquifer system.</title>
        <authorList>
            <person name="Anantharaman K."/>
            <person name="Brown C.T."/>
            <person name="Hug L.A."/>
            <person name="Sharon I."/>
            <person name="Castelle C.J."/>
            <person name="Probst A.J."/>
            <person name="Thomas B.C."/>
            <person name="Singh A."/>
            <person name="Wilkins M.J."/>
            <person name="Karaoz U."/>
            <person name="Brodie E.L."/>
            <person name="Williams K.H."/>
            <person name="Hubbard S.S."/>
            <person name="Banfield J.F."/>
        </authorList>
    </citation>
    <scope>NUCLEOTIDE SEQUENCE [LARGE SCALE GENOMIC DNA]</scope>
</reference>
<evidence type="ECO:0000313" key="3">
    <source>
        <dbReference type="Proteomes" id="UP000178323"/>
    </source>
</evidence>
<dbReference type="InterPro" id="IPR007211">
    <property type="entry name" value="DUF378"/>
</dbReference>
<keyword evidence="1" id="KW-1133">Transmembrane helix</keyword>
<name>A0A1F5S8A1_9BACT</name>
<dbReference type="PANTHER" id="PTHR37304:SF1">
    <property type="entry name" value="MEMBRANE PROTEIN"/>
    <property type="match status" value="1"/>
</dbReference>
<keyword evidence="1" id="KW-0812">Transmembrane</keyword>
<comment type="caution">
    <text evidence="2">The sequence shown here is derived from an EMBL/GenBank/DDBJ whole genome shotgun (WGS) entry which is preliminary data.</text>
</comment>
<dbReference type="Pfam" id="PF04070">
    <property type="entry name" value="DUF378"/>
    <property type="match status" value="1"/>
</dbReference>
<proteinExistence type="predicted"/>
<dbReference type="AlphaFoldDB" id="A0A1F5S8A1"/>
<gene>
    <name evidence="2" type="ORF">A2Y83_02120</name>
</gene>
<dbReference type="EMBL" id="MFFS01000008">
    <property type="protein sequence ID" value="OGF22935.1"/>
    <property type="molecule type" value="Genomic_DNA"/>
</dbReference>
<evidence type="ECO:0000313" key="2">
    <source>
        <dbReference type="EMBL" id="OGF22935.1"/>
    </source>
</evidence>
<dbReference type="PANTHER" id="PTHR37304">
    <property type="entry name" value="MEMBRANE PROTEIN-RELATED"/>
    <property type="match status" value="1"/>
</dbReference>
<keyword evidence="1" id="KW-0472">Membrane</keyword>